<dbReference type="EMBL" id="CP146275">
    <property type="protein sequence ID" value="WWT33306.1"/>
    <property type="molecule type" value="Genomic_DNA"/>
</dbReference>
<accession>A0ABZ2I5U8</accession>
<feature type="signal peptide" evidence="5">
    <location>
        <begin position="1"/>
        <end position="28"/>
    </location>
</feature>
<dbReference type="RefSeq" id="WP_338608800.1">
    <property type="nucleotide sequence ID" value="NZ_CP146275.1"/>
</dbReference>
<keyword evidence="3 5" id="KW-0732">Signal</keyword>
<evidence type="ECO:0000256" key="4">
    <source>
        <dbReference type="RuleBase" id="RU003744"/>
    </source>
</evidence>
<dbReference type="SMART" id="SM00062">
    <property type="entry name" value="PBPb"/>
    <property type="match status" value="1"/>
</dbReference>
<evidence type="ECO:0000256" key="2">
    <source>
        <dbReference type="ARBA" id="ARBA00010333"/>
    </source>
</evidence>
<comment type="similarity">
    <text evidence="2 4">Belongs to the bacterial solute-binding protein 3 family.</text>
</comment>
<dbReference type="PANTHER" id="PTHR35936">
    <property type="entry name" value="MEMBRANE-BOUND LYTIC MUREIN TRANSGLYCOSYLASE F"/>
    <property type="match status" value="1"/>
</dbReference>
<comment type="subcellular location">
    <subcellularLocation>
        <location evidence="1">Cell envelope</location>
    </subcellularLocation>
</comment>
<keyword evidence="8" id="KW-1185">Reference proteome</keyword>
<gene>
    <name evidence="7" type="ORF">V6617_02240</name>
</gene>
<evidence type="ECO:0000259" key="6">
    <source>
        <dbReference type="SMART" id="SM00062"/>
    </source>
</evidence>
<feature type="domain" description="Solute-binding protein family 3/N-terminal" evidence="6">
    <location>
        <begin position="55"/>
        <end position="285"/>
    </location>
</feature>
<evidence type="ECO:0000256" key="1">
    <source>
        <dbReference type="ARBA" id="ARBA00004196"/>
    </source>
</evidence>
<proteinExistence type="inferred from homology"/>
<evidence type="ECO:0000256" key="3">
    <source>
        <dbReference type="ARBA" id="ARBA00022729"/>
    </source>
</evidence>
<dbReference type="Gene3D" id="3.40.190.10">
    <property type="entry name" value="Periplasmic binding protein-like II"/>
    <property type="match status" value="2"/>
</dbReference>
<dbReference type="PROSITE" id="PS01039">
    <property type="entry name" value="SBP_BACTERIAL_3"/>
    <property type="match status" value="1"/>
</dbReference>
<organism evidence="7 8">
    <name type="scientific">Pelagibacterium nitratireducens</name>
    <dbReference type="NCBI Taxonomy" id="1046114"/>
    <lineage>
        <taxon>Bacteria</taxon>
        <taxon>Pseudomonadati</taxon>
        <taxon>Pseudomonadota</taxon>
        <taxon>Alphaproteobacteria</taxon>
        <taxon>Hyphomicrobiales</taxon>
        <taxon>Devosiaceae</taxon>
        <taxon>Pelagibacterium</taxon>
    </lineage>
</organism>
<dbReference type="Proteomes" id="UP001369958">
    <property type="component" value="Chromosome"/>
</dbReference>
<dbReference type="InterPro" id="IPR001638">
    <property type="entry name" value="Solute-binding_3/MltF_N"/>
</dbReference>
<dbReference type="SUPFAM" id="SSF53850">
    <property type="entry name" value="Periplasmic binding protein-like II"/>
    <property type="match status" value="1"/>
</dbReference>
<name>A0ABZ2I5U8_9HYPH</name>
<evidence type="ECO:0000256" key="5">
    <source>
        <dbReference type="SAM" id="SignalP"/>
    </source>
</evidence>
<reference evidence="7 8" key="1">
    <citation type="submission" date="2024-02" db="EMBL/GenBank/DDBJ databases">
        <title>Complete genome sequence of Pelagibacterium nitratireducens ZH15.</title>
        <authorList>
            <person name="Zhao L.H."/>
        </authorList>
    </citation>
    <scope>NUCLEOTIDE SEQUENCE [LARGE SCALE GENOMIC DNA]</scope>
    <source>
        <strain evidence="7 8">ZH15</strain>
    </source>
</reference>
<evidence type="ECO:0000313" key="8">
    <source>
        <dbReference type="Proteomes" id="UP001369958"/>
    </source>
</evidence>
<dbReference type="PANTHER" id="PTHR35936:SF17">
    <property type="entry name" value="ARGININE-BINDING EXTRACELLULAR PROTEIN ARTP"/>
    <property type="match status" value="1"/>
</dbReference>
<feature type="chain" id="PRO_5047039263" evidence="5">
    <location>
        <begin position="29"/>
        <end position="300"/>
    </location>
</feature>
<evidence type="ECO:0000313" key="7">
    <source>
        <dbReference type="EMBL" id="WWT33306.1"/>
    </source>
</evidence>
<dbReference type="InterPro" id="IPR018313">
    <property type="entry name" value="SBP_3_CS"/>
</dbReference>
<dbReference type="Pfam" id="PF00497">
    <property type="entry name" value="SBP_bac_3"/>
    <property type="match status" value="1"/>
</dbReference>
<sequence>MTNPYPPSSTPAALFLATAIFTAGPVFAQTYDLSGVDVVPELAERVPQEIRDRGVLIIGSDNAYAPWEYLAGPDGQTPEGIDVDLGKAIAYTLDLEYESRTAPFASILPALGTNFDIGISAFSITRERMGAVNFVSYADTQSLWVVRAGNPTGFDPADYCGTTVAIQSGSYHEQYVDEDSAACEAAGNEPVEKLPFSVQTEAITRVAVGGADATATGGGTAAYAVVQSGDALETLSPVGTMGIRGLNGIAVPKDNMELTHLIADTLNHLIENGIYGEIYATWGVDQFAVSEALVNPDPGK</sequence>
<protein>
    <submittedName>
        <fullName evidence="7">Transporter substrate-binding domain-containing protein</fullName>
    </submittedName>
</protein>